<comment type="caution">
    <text evidence="3">The sequence shown here is derived from an EMBL/GenBank/DDBJ whole genome shotgun (WGS) entry which is preliminary data.</text>
</comment>
<feature type="domain" description="AB hydrolase-1" evidence="1">
    <location>
        <begin position="49"/>
        <end position="169"/>
    </location>
</feature>
<dbReference type="Proteomes" id="UP000220340">
    <property type="component" value="Unassembled WGS sequence"/>
</dbReference>
<dbReference type="EMBL" id="PDCR01000013">
    <property type="protein sequence ID" value="PEG54288.1"/>
    <property type="molecule type" value="Genomic_DNA"/>
</dbReference>
<keyword evidence="3" id="KW-0378">Hydrolase</keyword>
<dbReference type="SUPFAM" id="SSF53474">
    <property type="entry name" value="alpha/beta-Hydrolases"/>
    <property type="match status" value="1"/>
</dbReference>
<gene>
    <name evidence="2" type="ORF">BV510_27560</name>
    <name evidence="3" type="ORF">CRI78_11835</name>
</gene>
<sequence>MTMSAKRRRAHDKLAALPGVRPVRRPVTRGGDRMFDLFYVRVGRKSAHPVVVIPGGPGLASVAPYRAFRRHAAAAGYDVIMVEHRGVGLSRHDDDGADLPPEAITVKQVVDDIAAVLDDAGVQTAHIYGSSYGSYIAAGVGVRHPDRVAGMVLDSPVHSAGDIDEMRTAIRGLLWDGTEDAESTDGADDQSPDLALKVRKLAGEGMRLDGSAQVASLVYEYGGTRLLDRQLELLLRGRTLLWQGLSRALRISLRKAPYRHEDDLVSRIAFRELNFAGEPDGLPLDPSVVMRDIHDPSVEFEKEPFDLTAEMPGFGWPTAVLSGGRDLTTPPAVAQQVVDLIPGATLVTLPSAGHSVLDTRERAALEVIGALRIGLLDTLAERGAELDRLPVNPLVRAAITVITAAAAVESTLPAAVPRIVSRIKVS</sequence>
<evidence type="ECO:0000313" key="2">
    <source>
        <dbReference type="EMBL" id="OPE45736.1"/>
    </source>
</evidence>
<dbReference type="GO" id="GO:0016787">
    <property type="term" value="F:hydrolase activity"/>
    <property type="evidence" value="ECO:0007669"/>
    <property type="project" value="UniProtKB-KW"/>
</dbReference>
<dbReference type="InterPro" id="IPR029058">
    <property type="entry name" value="AB_hydrolase_fold"/>
</dbReference>
<evidence type="ECO:0000313" key="5">
    <source>
        <dbReference type="Proteomes" id="UP000220340"/>
    </source>
</evidence>
<evidence type="ECO:0000313" key="3">
    <source>
        <dbReference type="EMBL" id="PEG54288.1"/>
    </source>
</evidence>
<name>A0A1Q4H8D4_9MYCO</name>
<reference evidence="3 5" key="2">
    <citation type="submission" date="2017-10" db="EMBL/GenBank/DDBJ databases">
        <title>The new phylogeny of genus Mycobacterium.</title>
        <authorList>
            <person name="Tortoli E."/>
            <person name="Trovato A."/>
            <person name="Cirillo D.M."/>
        </authorList>
    </citation>
    <scope>NUCLEOTIDE SEQUENCE [LARGE SCALE GENOMIC DNA]</scope>
    <source>
        <strain evidence="3 5">IP141170001</strain>
    </source>
</reference>
<dbReference type="PANTHER" id="PTHR43433">
    <property type="entry name" value="HYDROLASE, ALPHA/BETA FOLD FAMILY PROTEIN"/>
    <property type="match status" value="1"/>
</dbReference>
<accession>A0A1Q4H8D4</accession>
<protein>
    <submittedName>
        <fullName evidence="3">Alpha/beta hydrolase</fullName>
    </submittedName>
</protein>
<dbReference type="OrthoDB" id="3253328at2"/>
<proteinExistence type="predicted"/>
<dbReference type="AlphaFoldDB" id="A0A1Q4H8D4"/>
<dbReference type="Proteomes" id="UP000191039">
    <property type="component" value="Unassembled WGS sequence"/>
</dbReference>
<dbReference type="InterPro" id="IPR050471">
    <property type="entry name" value="AB_hydrolase"/>
</dbReference>
<dbReference type="STRING" id="1801.BRW64_20655"/>
<reference evidence="2 4" key="1">
    <citation type="submission" date="2016-09" db="EMBL/GenBank/DDBJ databases">
        <title>genome sequences of unsequenced Mycobacteria.</title>
        <authorList>
            <person name="Greninger A.L."/>
            <person name="Jerome K.R."/>
            <person name="Mcnair B."/>
            <person name="Wallis C."/>
            <person name="Fang F."/>
        </authorList>
    </citation>
    <scope>NUCLEOTIDE SEQUENCE [LARGE SCALE GENOMIC DNA]</scope>
    <source>
        <strain evidence="2 4">BM1</strain>
    </source>
</reference>
<organism evidence="3 5">
    <name type="scientific">Mycolicibacterium diernhoferi</name>
    <dbReference type="NCBI Taxonomy" id="1801"/>
    <lineage>
        <taxon>Bacteria</taxon>
        <taxon>Bacillati</taxon>
        <taxon>Actinomycetota</taxon>
        <taxon>Actinomycetes</taxon>
        <taxon>Mycobacteriales</taxon>
        <taxon>Mycobacteriaceae</taxon>
        <taxon>Mycolicibacterium</taxon>
    </lineage>
</organism>
<dbReference type="EMBL" id="MIJD01000466">
    <property type="protein sequence ID" value="OPE45736.1"/>
    <property type="molecule type" value="Genomic_DNA"/>
</dbReference>
<dbReference type="RefSeq" id="WP_073858322.1">
    <property type="nucleotide sequence ID" value="NZ_BAAATC010000001.1"/>
</dbReference>
<keyword evidence="5" id="KW-1185">Reference proteome</keyword>
<evidence type="ECO:0000259" key="1">
    <source>
        <dbReference type="Pfam" id="PF00561"/>
    </source>
</evidence>
<evidence type="ECO:0000313" key="4">
    <source>
        <dbReference type="Proteomes" id="UP000191039"/>
    </source>
</evidence>
<dbReference type="Pfam" id="PF00561">
    <property type="entry name" value="Abhydrolase_1"/>
    <property type="match status" value="1"/>
</dbReference>
<dbReference type="PANTHER" id="PTHR43433:SF10">
    <property type="entry name" value="AB HYDROLASE-1 DOMAIN-CONTAINING PROTEIN"/>
    <property type="match status" value="1"/>
</dbReference>
<dbReference type="Gene3D" id="3.40.50.1820">
    <property type="entry name" value="alpha/beta hydrolase"/>
    <property type="match status" value="1"/>
</dbReference>
<dbReference type="InterPro" id="IPR000073">
    <property type="entry name" value="AB_hydrolase_1"/>
</dbReference>